<dbReference type="PANTHER" id="PTHR31672:SF10">
    <property type="entry name" value="F-BOX DOMAIN-CONTAINING PROTEIN"/>
    <property type="match status" value="1"/>
</dbReference>
<dbReference type="InterPro" id="IPR017451">
    <property type="entry name" value="F-box-assoc_interact_dom"/>
</dbReference>
<dbReference type="SUPFAM" id="SSF50965">
    <property type="entry name" value="Galactose oxidase, central domain"/>
    <property type="match status" value="1"/>
</dbReference>
<dbReference type="SUPFAM" id="SSF81383">
    <property type="entry name" value="F-box domain"/>
    <property type="match status" value="1"/>
</dbReference>
<dbReference type="CDD" id="cd22157">
    <property type="entry name" value="F-box_AtFBW1-like"/>
    <property type="match status" value="1"/>
</dbReference>
<sequence length="365" mass="42181">MNSPNHLPEEILIDILLRLPSKSLIRFRCACKSWRDLIGSSSFARSHLNRNVAKRSYLIAYHHSSIERSHRHSLLSKETFEPCLKLRHPLWTKQEFKIYGSSNGLVCISDQELHLSSRICIWNPSIGKSRTLPNIETRLLDTHHHAKITLSFGFHPQLNDYKVVRMVRQIESPSKVEVYTLGTDSWKRIGVTPAWFNSASHFFVGSAFSKGIVYWLASNGFNDTIVLFNTVSEELQQVMVPADDIFSKFMLQPHIEPCKDSICLLYRPFEREERRYIINLRMMKQQSLETLHTVTSGECFYRPLGFSIDNELMLAGGHRYEGERGLVIDMSLYNLESKQLKKTGIELAYIRYCFTYIASLVLIDG</sequence>
<dbReference type="Proteomes" id="UP001457282">
    <property type="component" value="Unassembled WGS sequence"/>
</dbReference>
<dbReference type="Gene3D" id="1.20.1280.50">
    <property type="match status" value="1"/>
</dbReference>
<evidence type="ECO:0000259" key="1">
    <source>
        <dbReference type="PROSITE" id="PS50181"/>
    </source>
</evidence>
<organism evidence="2 3">
    <name type="scientific">Rubus argutus</name>
    <name type="common">Southern blackberry</name>
    <dbReference type="NCBI Taxonomy" id="59490"/>
    <lineage>
        <taxon>Eukaryota</taxon>
        <taxon>Viridiplantae</taxon>
        <taxon>Streptophyta</taxon>
        <taxon>Embryophyta</taxon>
        <taxon>Tracheophyta</taxon>
        <taxon>Spermatophyta</taxon>
        <taxon>Magnoliopsida</taxon>
        <taxon>eudicotyledons</taxon>
        <taxon>Gunneridae</taxon>
        <taxon>Pentapetalae</taxon>
        <taxon>rosids</taxon>
        <taxon>fabids</taxon>
        <taxon>Rosales</taxon>
        <taxon>Rosaceae</taxon>
        <taxon>Rosoideae</taxon>
        <taxon>Rosoideae incertae sedis</taxon>
        <taxon>Rubus</taxon>
    </lineage>
</organism>
<dbReference type="NCBIfam" id="TIGR01640">
    <property type="entry name" value="F_box_assoc_1"/>
    <property type="match status" value="1"/>
</dbReference>
<dbReference type="InterPro" id="IPR001810">
    <property type="entry name" value="F-box_dom"/>
</dbReference>
<comment type="caution">
    <text evidence="2">The sequence shown here is derived from an EMBL/GenBank/DDBJ whole genome shotgun (WGS) entry which is preliminary data.</text>
</comment>
<dbReference type="InterPro" id="IPR013187">
    <property type="entry name" value="F-box-assoc_dom_typ3"/>
</dbReference>
<dbReference type="AlphaFoldDB" id="A0AAW1YQS3"/>
<evidence type="ECO:0000313" key="2">
    <source>
        <dbReference type="EMBL" id="KAK9950815.1"/>
    </source>
</evidence>
<dbReference type="InterPro" id="IPR050796">
    <property type="entry name" value="SCF_F-box_component"/>
</dbReference>
<accession>A0AAW1YQS3</accession>
<evidence type="ECO:0000313" key="3">
    <source>
        <dbReference type="Proteomes" id="UP001457282"/>
    </source>
</evidence>
<dbReference type="PANTHER" id="PTHR31672">
    <property type="entry name" value="BNACNNG10540D PROTEIN"/>
    <property type="match status" value="1"/>
</dbReference>
<dbReference type="PROSITE" id="PS50181">
    <property type="entry name" value="FBOX"/>
    <property type="match status" value="1"/>
</dbReference>
<proteinExistence type="predicted"/>
<dbReference type="InterPro" id="IPR011043">
    <property type="entry name" value="Gal_Oxase/kelch_b-propeller"/>
</dbReference>
<protein>
    <recommendedName>
        <fullName evidence="1">F-box domain-containing protein</fullName>
    </recommendedName>
</protein>
<dbReference type="Pfam" id="PF00646">
    <property type="entry name" value="F-box"/>
    <property type="match status" value="1"/>
</dbReference>
<reference evidence="2 3" key="1">
    <citation type="journal article" date="2023" name="G3 (Bethesda)">
        <title>A chromosome-length genome assembly and annotation of blackberry (Rubus argutus, cv. 'Hillquist').</title>
        <authorList>
            <person name="Bruna T."/>
            <person name="Aryal R."/>
            <person name="Dudchenko O."/>
            <person name="Sargent D.J."/>
            <person name="Mead D."/>
            <person name="Buti M."/>
            <person name="Cavallini A."/>
            <person name="Hytonen T."/>
            <person name="Andres J."/>
            <person name="Pham M."/>
            <person name="Weisz D."/>
            <person name="Mascagni F."/>
            <person name="Usai G."/>
            <person name="Natali L."/>
            <person name="Bassil N."/>
            <person name="Fernandez G.E."/>
            <person name="Lomsadze A."/>
            <person name="Armour M."/>
            <person name="Olukolu B."/>
            <person name="Poorten T."/>
            <person name="Britton C."/>
            <person name="Davik J."/>
            <person name="Ashrafi H."/>
            <person name="Aiden E.L."/>
            <person name="Borodovsky M."/>
            <person name="Worthington M."/>
        </authorList>
    </citation>
    <scope>NUCLEOTIDE SEQUENCE [LARGE SCALE GENOMIC DNA]</scope>
    <source>
        <strain evidence="2">PI 553951</strain>
    </source>
</reference>
<keyword evidence="3" id="KW-1185">Reference proteome</keyword>
<dbReference type="Pfam" id="PF08268">
    <property type="entry name" value="FBA_3"/>
    <property type="match status" value="1"/>
</dbReference>
<name>A0AAW1YQS3_RUBAR</name>
<dbReference type="InterPro" id="IPR036047">
    <property type="entry name" value="F-box-like_dom_sf"/>
</dbReference>
<dbReference type="EMBL" id="JBEDUW010000001">
    <property type="protein sequence ID" value="KAK9950815.1"/>
    <property type="molecule type" value="Genomic_DNA"/>
</dbReference>
<feature type="domain" description="F-box" evidence="1">
    <location>
        <begin position="1"/>
        <end position="47"/>
    </location>
</feature>
<dbReference type="SMART" id="SM00256">
    <property type="entry name" value="FBOX"/>
    <property type="match status" value="1"/>
</dbReference>
<gene>
    <name evidence="2" type="ORF">M0R45_006282</name>
</gene>